<dbReference type="GO" id="GO:0007019">
    <property type="term" value="P:microtubule depolymerization"/>
    <property type="evidence" value="ECO:0007669"/>
    <property type="project" value="TreeGrafter"/>
</dbReference>
<evidence type="ECO:0000259" key="11">
    <source>
        <dbReference type="PROSITE" id="PS50067"/>
    </source>
</evidence>
<dbReference type="PaxDb" id="2850-Phatr11198"/>
<dbReference type="SUPFAM" id="SSF52540">
    <property type="entry name" value="P-loop containing nucleoside triphosphate hydrolases"/>
    <property type="match status" value="1"/>
</dbReference>
<dbReference type="eggNOG" id="KOG0246">
    <property type="taxonomic scope" value="Eukaryota"/>
</dbReference>
<evidence type="ECO:0000256" key="6">
    <source>
        <dbReference type="ARBA" id="ARBA00023175"/>
    </source>
</evidence>
<keyword evidence="2" id="KW-0963">Cytoplasm</keyword>
<dbReference type="AlphaFoldDB" id="B7FV80"/>
<gene>
    <name evidence="12" type="primary">Pt-KIF9</name>
    <name evidence="12" type="ORF">PHATRDRAFT_11198</name>
</gene>
<proteinExistence type="inferred from homology"/>
<evidence type="ECO:0000256" key="4">
    <source>
        <dbReference type="ARBA" id="ARBA00022741"/>
    </source>
</evidence>
<dbReference type="InterPro" id="IPR001752">
    <property type="entry name" value="Kinesin_motor_dom"/>
</dbReference>
<dbReference type="Proteomes" id="UP000000759">
    <property type="component" value="Chromosome 5"/>
</dbReference>
<dbReference type="InterPro" id="IPR019821">
    <property type="entry name" value="Kinesin_motor_CS"/>
</dbReference>
<evidence type="ECO:0000256" key="10">
    <source>
        <dbReference type="RuleBase" id="RU000394"/>
    </source>
</evidence>
<dbReference type="FunFam" id="3.40.850.10:FF:000012">
    <property type="entry name" value="Kinesin-like protein"/>
    <property type="match status" value="1"/>
</dbReference>
<evidence type="ECO:0000256" key="9">
    <source>
        <dbReference type="PROSITE-ProRule" id="PRU00283"/>
    </source>
</evidence>
<dbReference type="HOGENOM" id="CLU_283632_0_0_1"/>
<evidence type="ECO:0000313" key="13">
    <source>
        <dbReference type="Proteomes" id="UP000000759"/>
    </source>
</evidence>
<evidence type="ECO:0000256" key="2">
    <source>
        <dbReference type="ARBA" id="ARBA00022490"/>
    </source>
</evidence>
<dbReference type="InterPro" id="IPR027417">
    <property type="entry name" value="P-loop_NTPase"/>
</dbReference>
<comment type="similarity">
    <text evidence="8">Belongs to the TRAFAC class myosin-kinesin ATPase superfamily. Kinesin family. KIN-13 subfamily.</text>
</comment>
<dbReference type="PANTHER" id="PTHR47971">
    <property type="entry name" value="KINESIN-RELATED PROTEIN 6"/>
    <property type="match status" value="1"/>
</dbReference>
<evidence type="ECO:0000256" key="3">
    <source>
        <dbReference type="ARBA" id="ARBA00022701"/>
    </source>
</evidence>
<feature type="domain" description="Kinesin motor" evidence="11">
    <location>
        <begin position="2"/>
        <end position="349"/>
    </location>
</feature>
<name>B7FV80_PHATC</name>
<dbReference type="GO" id="GO:0005874">
    <property type="term" value="C:microtubule"/>
    <property type="evidence" value="ECO:0007669"/>
    <property type="project" value="UniProtKB-KW"/>
</dbReference>
<evidence type="ECO:0000256" key="1">
    <source>
        <dbReference type="ARBA" id="ARBA00004245"/>
    </source>
</evidence>
<dbReference type="STRING" id="556484.B7FV80"/>
<dbReference type="Gene3D" id="3.40.850.10">
    <property type="entry name" value="Kinesin motor domain"/>
    <property type="match status" value="1"/>
</dbReference>
<reference evidence="13" key="2">
    <citation type="submission" date="2008-08" db="EMBL/GenBank/DDBJ databases">
        <authorList>
            <consortium name="Diatom Consortium"/>
            <person name="Grigoriev I."/>
            <person name="Grimwood J."/>
            <person name="Kuo A."/>
            <person name="Otillar R.P."/>
            <person name="Salamov A."/>
            <person name="Detter J.C."/>
            <person name="Lindquist E."/>
            <person name="Shapiro H."/>
            <person name="Lucas S."/>
            <person name="Glavina del Rio T."/>
            <person name="Pitluck S."/>
            <person name="Rokhsar D."/>
            <person name="Bowler C."/>
        </authorList>
    </citation>
    <scope>GENOME REANNOTATION</scope>
    <source>
        <strain evidence="13">CCAP 1055/1</strain>
    </source>
</reference>
<dbReference type="InterPro" id="IPR036961">
    <property type="entry name" value="Kinesin_motor_dom_sf"/>
</dbReference>
<dbReference type="OrthoDB" id="3176171at2759"/>
<dbReference type="GO" id="GO:0003777">
    <property type="term" value="F:microtubule motor activity"/>
    <property type="evidence" value="ECO:0007669"/>
    <property type="project" value="InterPro"/>
</dbReference>
<evidence type="ECO:0000256" key="5">
    <source>
        <dbReference type="ARBA" id="ARBA00022840"/>
    </source>
</evidence>
<keyword evidence="13" id="KW-1185">Reference proteome</keyword>
<comment type="subcellular location">
    <subcellularLocation>
        <location evidence="1">Cytoplasm</location>
        <location evidence="1">Cytoskeleton</location>
    </subcellularLocation>
</comment>
<dbReference type="PANTHER" id="PTHR47971:SF8">
    <property type="entry name" value="KINESIN-LIKE PROTEIN"/>
    <property type="match status" value="1"/>
</dbReference>
<dbReference type="SMART" id="SM00129">
    <property type="entry name" value="KISc"/>
    <property type="match status" value="1"/>
</dbReference>
<keyword evidence="6 9" id="KW-0505">Motor protein</keyword>
<dbReference type="KEGG" id="pti:PHATRDRAFT_11198"/>
<dbReference type="PRINTS" id="PR00380">
    <property type="entry name" value="KINESINHEAVY"/>
</dbReference>
<dbReference type="EMBL" id="CM000608">
    <property type="protein sequence ID" value="EEC49792.1"/>
    <property type="molecule type" value="Genomic_DNA"/>
</dbReference>
<evidence type="ECO:0000256" key="7">
    <source>
        <dbReference type="ARBA" id="ARBA00023212"/>
    </source>
</evidence>
<accession>B7FV80</accession>
<sequence>MRIRVVVRKRPMARTESSAAGDADIVHALHCGSFGKILCYQPKTKVDLTKSIETVPFCFDNVFDEHATNVHVYERAVRGLIPALLDGQWCSIFAYGQTGSGKTFTMMGSNQHRPSKNASNFGLYYMSALDIFAALNSPSLSHLSVGLSCFEIYAGKLFDLLSIPAGRNAIKCLEDGDGQVCFPGLSEHDVDDPDALLSLMERAATQRSTGTTSRNADSSRSHAIVQLHLRYNELCDDDDMLGTEFSRLTLIDLAGSERGADTNSASRATRMEGAEINTSLLALKEVIRAMGQGCDVHVPFRGSKLTQVLKESLVGKHCRSVMIACIAPNMGNCEQTLNTLRYADRVKSR</sequence>
<dbReference type="InterPro" id="IPR027640">
    <property type="entry name" value="Kinesin-like_fam"/>
</dbReference>
<feature type="non-terminal residue" evidence="12">
    <location>
        <position position="349"/>
    </location>
</feature>
<evidence type="ECO:0000313" key="12">
    <source>
        <dbReference type="EMBL" id="EEC49792.1"/>
    </source>
</evidence>
<dbReference type="InParanoid" id="B7FV80"/>
<feature type="binding site" evidence="9">
    <location>
        <begin position="96"/>
        <end position="103"/>
    </location>
    <ligand>
        <name>ATP</name>
        <dbReference type="ChEBI" id="CHEBI:30616"/>
    </ligand>
</feature>
<reference evidence="12 13" key="1">
    <citation type="journal article" date="2008" name="Nature">
        <title>The Phaeodactylum genome reveals the evolutionary history of diatom genomes.</title>
        <authorList>
            <person name="Bowler C."/>
            <person name="Allen A.E."/>
            <person name="Badger J.H."/>
            <person name="Grimwood J."/>
            <person name="Jabbari K."/>
            <person name="Kuo A."/>
            <person name="Maheswari U."/>
            <person name="Martens C."/>
            <person name="Maumus F."/>
            <person name="Otillar R.P."/>
            <person name="Rayko E."/>
            <person name="Salamov A."/>
            <person name="Vandepoele K."/>
            <person name="Beszteri B."/>
            <person name="Gruber A."/>
            <person name="Heijde M."/>
            <person name="Katinka M."/>
            <person name="Mock T."/>
            <person name="Valentin K."/>
            <person name="Verret F."/>
            <person name="Berges J.A."/>
            <person name="Brownlee C."/>
            <person name="Cadoret J.P."/>
            <person name="Chiovitti A."/>
            <person name="Choi C.J."/>
            <person name="Coesel S."/>
            <person name="De Martino A."/>
            <person name="Detter J.C."/>
            <person name="Durkin C."/>
            <person name="Falciatore A."/>
            <person name="Fournet J."/>
            <person name="Haruta M."/>
            <person name="Huysman M.J."/>
            <person name="Jenkins B.D."/>
            <person name="Jiroutova K."/>
            <person name="Jorgensen R.E."/>
            <person name="Joubert Y."/>
            <person name="Kaplan A."/>
            <person name="Kroger N."/>
            <person name="Kroth P.G."/>
            <person name="La Roche J."/>
            <person name="Lindquist E."/>
            <person name="Lommer M."/>
            <person name="Martin-Jezequel V."/>
            <person name="Lopez P.J."/>
            <person name="Lucas S."/>
            <person name="Mangogna M."/>
            <person name="McGinnis K."/>
            <person name="Medlin L.K."/>
            <person name="Montsant A."/>
            <person name="Oudot-Le Secq M.P."/>
            <person name="Napoli C."/>
            <person name="Obornik M."/>
            <person name="Parker M.S."/>
            <person name="Petit J.L."/>
            <person name="Porcel B.M."/>
            <person name="Poulsen N."/>
            <person name="Robison M."/>
            <person name="Rychlewski L."/>
            <person name="Rynearson T.A."/>
            <person name="Schmutz J."/>
            <person name="Shapiro H."/>
            <person name="Siaut M."/>
            <person name="Stanley M."/>
            <person name="Sussman M.R."/>
            <person name="Taylor A.R."/>
            <person name="Vardi A."/>
            <person name="von Dassow P."/>
            <person name="Vyverman W."/>
            <person name="Willis A."/>
            <person name="Wyrwicz L.S."/>
            <person name="Rokhsar D.S."/>
            <person name="Weissenbach J."/>
            <person name="Armbrust E.V."/>
            <person name="Green B.R."/>
            <person name="Van de Peer Y."/>
            <person name="Grigoriev I.V."/>
        </authorList>
    </citation>
    <scope>NUCLEOTIDE SEQUENCE [LARGE SCALE GENOMIC DNA]</scope>
    <source>
        <strain evidence="12 13">CCAP 1055/1</strain>
    </source>
</reference>
<keyword evidence="7" id="KW-0206">Cytoskeleton</keyword>
<keyword evidence="3 10" id="KW-0493">Microtubule</keyword>
<organism evidence="12 13">
    <name type="scientific">Phaeodactylum tricornutum (strain CCAP 1055/1)</name>
    <dbReference type="NCBI Taxonomy" id="556484"/>
    <lineage>
        <taxon>Eukaryota</taxon>
        <taxon>Sar</taxon>
        <taxon>Stramenopiles</taxon>
        <taxon>Ochrophyta</taxon>
        <taxon>Bacillariophyta</taxon>
        <taxon>Bacillariophyceae</taxon>
        <taxon>Bacillariophycidae</taxon>
        <taxon>Naviculales</taxon>
        <taxon>Phaeodactylaceae</taxon>
        <taxon>Phaeodactylum</taxon>
    </lineage>
</organism>
<dbReference type="GO" id="GO:0007018">
    <property type="term" value="P:microtubule-based movement"/>
    <property type="evidence" value="ECO:0007669"/>
    <property type="project" value="InterPro"/>
</dbReference>
<dbReference type="CDD" id="cd01367">
    <property type="entry name" value="KISc_KIF2_like"/>
    <property type="match status" value="1"/>
</dbReference>
<keyword evidence="5 9" id="KW-0067">ATP-binding</keyword>
<dbReference type="PROSITE" id="PS00411">
    <property type="entry name" value="KINESIN_MOTOR_1"/>
    <property type="match status" value="1"/>
</dbReference>
<keyword evidence="4 9" id="KW-0547">Nucleotide-binding</keyword>
<evidence type="ECO:0000256" key="8">
    <source>
        <dbReference type="ARBA" id="ARBA00061030"/>
    </source>
</evidence>
<dbReference type="GO" id="GO:0005524">
    <property type="term" value="F:ATP binding"/>
    <property type="evidence" value="ECO:0007669"/>
    <property type="project" value="UniProtKB-UniRule"/>
</dbReference>
<dbReference type="PROSITE" id="PS50067">
    <property type="entry name" value="KINESIN_MOTOR_2"/>
    <property type="match status" value="1"/>
</dbReference>
<dbReference type="GO" id="GO:0008017">
    <property type="term" value="F:microtubule binding"/>
    <property type="evidence" value="ECO:0007669"/>
    <property type="project" value="InterPro"/>
</dbReference>
<dbReference type="GeneID" id="7199667"/>
<protein>
    <recommendedName>
        <fullName evidence="10">Kinesin-like protein</fullName>
    </recommendedName>
</protein>
<dbReference type="RefSeq" id="XP_002179094.1">
    <property type="nucleotide sequence ID" value="XM_002179058.1"/>
</dbReference>
<dbReference type="Pfam" id="PF00225">
    <property type="entry name" value="Kinesin"/>
    <property type="match status" value="1"/>
</dbReference>